<accession>A0A562JFK6</accession>
<evidence type="ECO:0000313" key="2">
    <source>
        <dbReference type="EMBL" id="TWH81674.1"/>
    </source>
</evidence>
<dbReference type="EMBL" id="VLKH01000003">
    <property type="protein sequence ID" value="TWH81674.1"/>
    <property type="molecule type" value="Genomic_DNA"/>
</dbReference>
<feature type="transmembrane region" description="Helical" evidence="1">
    <location>
        <begin position="39"/>
        <end position="61"/>
    </location>
</feature>
<keyword evidence="1" id="KW-0812">Transmembrane</keyword>
<keyword evidence="1" id="KW-0472">Membrane</keyword>
<feature type="transmembrane region" description="Helical" evidence="1">
    <location>
        <begin position="7"/>
        <end position="27"/>
    </location>
</feature>
<dbReference type="Proteomes" id="UP000315343">
    <property type="component" value="Unassembled WGS sequence"/>
</dbReference>
<organism evidence="2 3">
    <name type="scientific">Sedimentibacter saalensis</name>
    <dbReference type="NCBI Taxonomy" id="130788"/>
    <lineage>
        <taxon>Bacteria</taxon>
        <taxon>Bacillati</taxon>
        <taxon>Bacillota</taxon>
        <taxon>Tissierellia</taxon>
        <taxon>Sedimentibacter</taxon>
    </lineage>
</organism>
<gene>
    <name evidence="2" type="ORF">LY60_01429</name>
</gene>
<dbReference type="OrthoDB" id="2058181at2"/>
<evidence type="ECO:0000313" key="3">
    <source>
        <dbReference type="Proteomes" id="UP000315343"/>
    </source>
</evidence>
<reference evidence="2 3" key="1">
    <citation type="submission" date="2019-07" db="EMBL/GenBank/DDBJ databases">
        <title>Genomic Encyclopedia of Type Strains, Phase I: the one thousand microbial genomes (KMG-I) project.</title>
        <authorList>
            <person name="Kyrpides N."/>
        </authorList>
    </citation>
    <scope>NUCLEOTIDE SEQUENCE [LARGE SCALE GENOMIC DNA]</scope>
    <source>
        <strain evidence="2 3">DSM 13558</strain>
    </source>
</reference>
<sequence length="73" mass="8209">MLKRALKFAIGPSIGVTIGGIIIPRIIFSNLYNATYPPIIVHAGLYFIAGYIVSFLVFLLIEWVKLKFDSKHE</sequence>
<dbReference type="AlphaFoldDB" id="A0A562JFK6"/>
<comment type="caution">
    <text evidence="2">The sequence shown here is derived from an EMBL/GenBank/DDBJ whole genome shotgun (WGS) entry which is preliminary data.</text>
</comment>
<evidence type="ECO:0000256" key="1">
    <source>
        <dbReference type="SAM" id="Phobius"/>
    </source>
</evidence>
<keyword evidence="3" id="KW-1185">Reference proteome</keyword>
<dbReference type="RefSeq" id="WP_145081823.1">
    <property type="nucleotide sequence ID" value="NZ_VLKH01000003.1"/>
</dbReference>
<name>A0A562JFK6_9FIRM</name>
<keyword evidence="1" id="KW-1133">Transmembrane helix</keyword>
<protein>
    <submittedName>
        <fullName evidence="2">Uncharacterized protein</fullName>
    </submittedName>
</protein>
<proteinExistence type="predicted"/>